<gene>
    <name evidence="3" type="ORF">L861_23835</name>
</gene>
<comment type="similarity">
    <text evidence="1">Belongs to the peptidase S13 family.</text>
</comment>
<protein>
    <recommendedName>
        <fullName evidence="5">D-alanyl-D-alanine carboxypeptidase</fullName>
    </recommendedName>
</protein>
<dbReference type="GO" id="GO:0000270">
    <property type="term" value="P:peptidoglycan metabolic process"/>
    <property type="evidence" value="ECO:0007669"/>
    <property type="project" value="TreeGrafter"/>
</dbReference>
<evidence type="ECO:0000313" key="4">
    <source>
        <dbReference type="Proteomes" id="UP000014463"/>
    </source>
</evidence>
<accession>S2KLN6</accession>
<keyword evidence="4" id="KW-1185">Reference proteome</keyword>
<dbReference type="AlphaFoldDB" id="S2KLN6"/>
<dbReference type="InterPro" id="IPR012338">
    <property type="entry name" value="Beta-lactam/transpept-like"/>
</dbReference>
<dbReference type="Gene3D" id="3.50.80.20">
    <property type="entry name" value="D-Ala-D-Ala carboxypeptidase C, peptidase S13"/>
    <property type="match status" value="1"/>
</dbReference>
<dbReference type="Pfam" id="PF02113">
    <property type="entry name" value="Peptidase_S13"/>
    <property type="match status" value="1"/>
</dbReference>
<evidence type="ECO:0000256" key="1">
    <source>
        <dbReference type="ARBA" id="ARBA00006096"/>
    </source>
</evidence>
<reference evidence="3 4" key="1">
    <citation type="journal article" date="2013" name="Genome Announc.">
        <title>Draft genome sequence of the moderately halophilic gammaproteobacterium Halomonas anticariensis FP35.</title>
        <authorList>
            <person name="Tahrioui A."/>
            <person name="Quesada E."/>
            <person name="Llamas I."/>
        </authorList>
    </citation>
    <scope>NUCLEOTIDE SEQUENCE [LARGE SCALE GENOMIC DNA]</scope>
    <source>
        <strain evidence="4">DSM 16096 / CECT 5854 / LMG 22089 / FP35</strain>
    </source>
</reference>
<proteinExistence type="inferred from homology"/>
<dbReference type="EMBL" id="ASTJ01000023">
    <property type="protein sequence ID" value="EPC02845.1"/>
    <property type="molecule type" value="Genomic_DNA"/>
</dbReference>
<dbReference type="GO" id="GO:0004185">
    <property type="term" value="F:serine-type carboxypeptidase activity"/>
    <property type="evidence" value="ECO:0007669"/>
    <property type="project" value="InterPro"/>
</dbReference>
<name>S2KLN6_LITA3</name>
<dbReference type="STRING" id="1121939.L861_23835"/>
<dbReference type="InterPro" id="IPR000667">
    <property type="entry name" value="Peptidase_S13"/>
</dbReference>
<dbReference type="SUPFAM" id="SSF56601">
    <property type="entry name" value="beta-lactamase/transpeptidase-like"/>
    <property type="match status" value="1"/>
</dbReference>
<evidence type="ECO:0000256" key="2">
    <source>
        <dbReference type="ARBA" id="ARBA00022801"/>
    </source>
</evidence>
<evidence type="ECO:0008006" key="5">
    <source>
        <dbReference type="Google" id="ProtNLM"/>
    </source>
</evidence>
<sequence>MLRLSLFVLCLLPLTVLGAGFSHLSQLANKGFVIGAQARLLDDGEVLGEIDANRLLSPASVSKLYVSAAALKRWGPQHTFSTRLVSVGEIDANGILQGDLVLEGGGDPALASEDLWRLVQELRQRGVRGVNGQLVVSQWRFGPVECITTDRCESRSRSANTYSAQLSSAGVNFGSWCMNVAPGSQPGEAARLSSCDTVVPTTEVENGVSTVAADGSTELDAERVTNGHGDVMVFRGAIAQETLPRTVYRSSSDPAIQSAQILSSLLEQAGVSVSGGYTTSITQPPPSARQLAAVESKPLQELLLRTLNYSNNFMADVLSLDLVKTPRASLSDAGAVLESFAQELPAHGPLHLLSGSGLTPENRTSALGVNALLEHMYHQPSLFPSFVAGLQSPSNGVMRFIRRGSHVFQDHVMLKTGTLNEPVSVRSVGGYFRTQSGRWGVFTVLVNGTGSTPYLSWSQVLDPLTEDLEAMILSR</sequence>
<dbReference type="RefSeq" id="WP_016416261.1">
    <property type="nucleotide sequence ID" value="NZ_AUAB01000015.1"/>
</dbReference>
<dbReference type="PRINTS" id="PR00922">
    <property type="entry name" value="DADACBPTASE3"/>
</dbReference>
<dbReference type="OrthoDB" id="9802627at2"/>
<dbReference type="eggNOG" id="COG2027">
    <property type="taxonomic scope" value="Bacteria"/>
</dbReference>
<dbReference type="Proteomes" id="UP000014463">
    <property type="component" value="Unassembled WGS sequence"/>
</dbReference>
<dbReference type="GO" id="GO:0006508">
    <property type="term" value="P:proteolysis"/>
    <property type="evidence" value="ECO:0007669"/>
    <property type="project" value="InterPro"/>
</dbReference>
<dbReference type="Gene3D" id="3.40.710.10">
    <property type="entry name" value="DD-peptidase/beta-lactamase superfamily"/>
    <property type="match status" value="1"/>
</dbReference>
<dbReference type="MEROPS" id="S13.003"/>
<dbReference type="NCBIfam" id="TIGR00666">
    <property type="entry name" value="PBP4"/>
    <property type="match status" value="1"/>
</dbReference>
<dbReference type="PANTHER" id="PTHR30023">
    <property type="entry name" value="D-ALANYL-D-ALANINE CARBOXYPEPTIDASE"/>
    <property type="match status" value="1"/>
</dbReference>
<dbReference type="PANTHER" id="PTHR30023:SF0">
    <property type="entry name" value="PENICILLIN-SENSITIVE CARBOXYPEPTIDASE A"/>
    <property type="match status" value="1"/>
</dbReference>
<evidence type="ECO:0000313" key="3">
    <source>
        <dbReference type="EMBL" id="EPC02845.1"/>
    </source>
</evidence>
<comment type="caution">
    <text evidence="3">The sequence shown here is derived from an EMBL/GenBank/DDBJ whole genome shotgun (WGS) entry which is preliminary data.</text>
</comment>
<dbReference type="PATRIC" id="fig|1121939.11.peg.1758"/>
<keyword evidence="2" id="KW-0378">Hydrolase</keyword>
<organism evidence="3 4">
    <name type="scientific">Litchfieldella anticariensis (strain DSM 16096 / CECT 5854 / CIP 108499 / LMG 22089 / FP35)</name>
    <name type="common">Halomonas anticariensis</name>
    <dbReference type="NCBI Taxonomy" id="1121939"/>
    <lineage>
        <taxon>Bacteria</taxon>
        <taxon>Pseudomonadati</taxon>
        <taxon>Pseudomonadota</taxon>
        <taxon>Gammaproteobacteria</taxon>
        <taxon>Oceanospirillales</taxon>
        <taxon>Halomonadaceae</taxon>
        <taxon>Litchfieldella</taxon>
    </lineage>
</organism>